<feature type="compositionally biased region" description="Basic and acidic residues" evidence="1">
    <location>
        <begin position="10"/>
        <end position="23"/>
    </location>
</feature>
<dbReference type="Gene3D" id="2.60.450.10">
    <property type="entry name" value="Lipopolysaccharide (LPS) transport protein A like domain"/>
    <property type="match status" value="1"/>
</dbReference>
<keyword evidence="2" id="KW-1133">Transmembrane helix</keyword>
<gene>
    <name evidence="3" type="ORF">HHL28_01765</name>
</gene>
<keyword evidence="2" id="KW-0812">Transmembrane</keyword>
<evidence type="ECO:0000256" key="1">
    <source>
        <dbReference type="SAM" id="MobiDB-lite"/>
    </source>
</evidence>
<sequence>MTAPTPSDGARPDDPTARAERHAAAAAAMAPRRRGGPRDPHAHTRAVNTAKVALPALAALVLLLVGAWPLVTGDHETRKAGPESGELEMVDARYVGTDQTARPFEVRANRVVQTGQGGKLVELVEPQAEITLQGGDWLSITAERGRYDQTSGHLSLEGKVQFFHDGGYEFLTDQAELDTTKGLAWGDRPVRGQGPFGDIDAGGFRIVDDGNTIVFTGKARLRLDGNGTRRPG</sequence>
<proteinExistence type="predicted"/>
<name>A0A858R3P4_9PROT</name>
<dbReference type="Proteomes" id="UP000501891">
    <property type="component" value="Chromosome"/>
</dbReference>
<reference evidence="3" key="1">
    <citation type="submission" date="2020-04" db="EMBL/GenBank/DDBJ databases">
        <title>A desert anoxygenic phototrophic bacterium fixes CO2 using RubisCO under aerobic conditions.</title>
        <authorList>
            <person name="Tang K."/>
        </authorList>
    </citation>
    <scope>NUCLEOTIDE SEQUENCE [LARGE SCALE GENOMIC DNA]</scope>
    <source>
        <strain evidence="3">MIMtkB3</strain>
    </source>
</reference>
<keyword evidence="2" id="KW-0472">Membrane</keyword>
<dbReference type="EMBL" id="CP051775">
    <property type="protein sequence ID" value="QJE71998.1"/>
    <property type="molecule type" value="Genomic_DNA"/>
</dbReference>
<evidence type="ECO:0000313" key="3">
    <source>
        <dbReference type="EMBL" id="QJE71998.1"/>
    </source>
</evidence>
<dbReference type="Pfam" id="PF06835">
    <property type="entry name" value="LptC"/>
    <property type="match status" value="1"/>
</dbReference>
<dbReference type="KEGG" id="acru:HHL28_01765"/>
<keyword evidence="4" id="KW-1185">Reference proteome</keyword>
<feature type="transmembrane region" description="Helical" evidence="2">
    <location>
        <begin position="52"/>
        <end position="71"/>
    </location>
</feature>
<feature type="region of interest" description="Disordered" evidence="1">
    <location>
        <begin position="1"/>
        <end position="43"/>
    </location>
</feature>
<protein>
    <submittedName>
        <fullName evidence="3">LPS export ABC transporter periplasmic protein LptC</fullName>
    </submittedName>
</protein>
<evidence type="ECO:0000313" key="4">
    <source>
        <dbReference type="Proteomes" id="UP000501891"/>
    </source>
</evidence>
<dbReference type="AlphaFoldDB" id="A0A858R3P4"/>
<dbReference type="InterPro" id="IPR010664">
    <property type="entry name" value="LipoPS_assembly_LptC-rel"/>
</dbReference>
<evidence type="ECO:0000256" key="2">
    <source>
        <dbReference type="SAM" id="Phobius"/>
    </source>
</evidence>
<accession>A0A858R3P4</accession>
<organism evidence="3 4">
    <name type="scientific">Aerophototrophica crusticola</name>
    <dbReference type="NCBI Taxonomy" id="1709002"/>
    <lineage>
        <taxon>Bacteria</taxon>
        <taxon>Pseudomonadati</taxon>
        <taxon>Pseudomonadota</taxon>
        <taxon>Alphaproteobacteria</taxon>
        <taxon>Rhodospirillales</taxon>
        <taxon>Rhodospirillaceae</taxon>
        <taxon>Aerophototrophica</taxon>
    </lineage>
</organism>